<dbReference type="PROSITE" id="PS51257">
    <property type="entry name" value="PROKAR_LIPOPROTEIN"/>
    <property type="match status" value="1"/>
</dbReference>
<comment type="caution">
    <text evidence="1">The sequence shown here is derived from an EMBL/GenBank/DDBJ whole genome shotgun (WGS) entry which is preliminary data.</text>
</comment>
<sequence>MRILRSSLIGILLAATACNQSTEPTPAPETGTIQVTIGTGPRIDIQTRTELTDGTDIKWESDDRLALWARNSDGSFAFEGAVFSLWRYGTTWEQAFFRGEVPAMDPSGAYRYHAVSPVPASASAETRQATYEIPAVQDGTFHGEWDVMVADAVGSEEAPAPALVEGDNSDAVALAFHHKIHLLRIRIPENRLGEKISQITLNFPVEVAGTMSVDFTDAAAVPTVSGSKSLTLRFDEPKDAGDEVYATIAPVTLSEADAIEIYATGTLYESQHRTIAGKAFAEGHITPIAYNIPEAGETLGTIVRLTLDETGEHTLGERIQSFTLRVEGASFDNGTAERTFSVGESGTYEMLFPQGSNPEALSGKEVTITYDSEHALLTRRFTLPE</sequence>
<evidence type="ECO:0000313" key="1">
    <source>
        <dbReference type="EMBL" id="EKC64001.1"/>
    </source>
</evidence>
<proteinExistence type="predicted"/>
<feature type="non-terminal residue" evidence="1">
    <location>
        <position position="385"/>
    </location>
</feature>
<protein>
    <submittedName>
        <fullName evidence="1">Uncharacterized protein</fullName>
    </submittedName>
</protein>
<dbReference type="EMBL" id="AJWY01007435">
    <property type="protein sequence ID" value="EKC64001.1"/>
    <property type="molecule type" value="Genomic_DNA"/>
</dbReference>
<accession>K1TXQ4</accession>
<name>K1TXQ4_9ZZZZ</name>
<reference evidence="1" key="1">
    <citation type="journal article" date="2013" name="Environ. Microbiol.">
        <title>Microbiota from the distal guts of lean and obese adolescents exhibit partial functional redundancy besides clear differences in community structure.</title>
        <authorList>
            <person name="Ferrer M."/>
            <person name="Ruiz A."/>
            <person name="Lanza F."/>
            <person name="Haange S.B."/>
            <person name="Oberbach A."/>
            <person name="Till H."/>
            <person name="Bargiela R."/>
            <person name="Campoy C."/>
            <person name="Segura M.T."/>
            <person name="Richter M."/>
            <person name="von Bergen M."/>
            <person name="Seifert J."/>
            <person name="Suarez A."/>
        </authorList>
    </citation>
    <scope>NUCLEOTIDE SEQUENCE</scope>
</reference>
<organism evidence="1">
    <name type="scientific">human gut metagenome</name>
    <dbReference type="NCBI Taxonomy" id="408170"/>
    <lineage>
        <taxon>unclassified sequences</taxon>
        <taxon>metagenomes</taxon>
        <taxon>organismal metagenomes</taxon>
    </lineage>
</organism>
<gene>
    <name evidence="1" type="ORF">LEA_11053</name>
</gene>
<dbReference type="AlphaFoldDB" id="K1TXQ4"/>